<evidence type="ECO:0000313" key="3">
    <source>
        <dbReference type="EMBL" id="GIJ65208.1"/>
    </source>
</evidence>
<accession>A0A8J3ZLY7</accession>
<keyword evidence="1" id="KW-0812">Transmembrane</keyword>
<feature type="transmembrane region" description="Helical" evidence="1">
    <location>
        <begin position="184"/>
        <end position="205"/>
    </location>
</feature>
<keyword evidence="4" id="KW-1185">Reference proteome</keyword>
<keyword evidence="1" id="KW-1133">Transmembrane helix</keyword>
<organism evidence="3 4">
    <name type="scientific">Virgisporangium ochraceum</name>
    <dbReference type="NCBI Taxonomy" id="65505"/>
    <lineage>
        <taxon>Bacteria</taxon>
        <taxon>Bacillati</taxon>
        <taxon>Actinomycetota</taxon>
        <taxon>Actinomycetes</taxon>
        <taxon>Micromonosporales</taxon>
        <taxon>Micromonosporaceae</taxon>
        <taxon>Virgisporangium</taxon>
    </lineage>
</organism>
<proteinExistence type="predicted"/>
<comment type="caution">
    <text evidence="3">The sequence shown here is derived from an EMBL/GenBank/DDBJ whole genome shotgun (WGS) entry which is preliminary data.</text>
</comment>
<gene>
    <name evidence="3" type="ORF">Voc01_001250</name>
</gene>
<protein>
    <recommendedName>
        <fullName evidence="2">Knr4/Smi1-like domain-containing protein</fullName>
    </recommendedName>
</protein>
<dbReference type="EMBL" id="BOPH01000001">
    <property type="protein sequence ID" value="GIJ65208.1"/>
    <property type="molecule type" value="Genomic_DNA"/>
</dbReference>
<dbReference type="SMART" id="SM00860">
    <property type="entry name" value="SMI1_KNR4"/>
    <property type="match status" value="1"/>
</dbReference>
<keyword evidence="1" id="KW-0472">Membrane</keyword>
<dbReference type="AlphaFoldDB" id="A0A8J3ZLY7"/>
<dbReference type="InterPro" id="IPR027417">
    <property type="entry name" value="P-loop_NTPase"/>
</dbReference>
<feature type="domain" description="Knr4/Smi1-like" evidence="2">
    <location>
        <begin position="285"/>
        <end position="409"/>
    </location>
</feature>
<dbReference type="Pfam" id="PF09346">
    <property type="entry name" value="SMI1_KNR4"/>
    <property type="match status" value="1"/>
</dbReference>
<name>A0A8J3ZLY7_9ACTN</name>
<reference evidence="3" key="1">
    <citation type="submission" date="2021-01" db="EMBL/GenBank/DDBJ databases">
        <title>Whole genome shotgun sequence of Virgisporangium ochraceum NBRC 16418.</title>
        <authorList>
            <person name="Komaki H."/>
            <person name="Tamura T."/>
        </authorList>
    </citation>
    <scope>NUCLEOTIDE SEQUENCE</scope>
    <source>
        <strain evidence="3">NBRC 16418</strain>
    </source>
</reference>
<dbReference type="Proteomes" id="UP000635606">
    <property type="component" value="Unassembled WGS sequence"/>
</dbReference>
<sequence>MVAAGSSGWVTVAAALAAAGGDRVAAVVIGDDAANLLRTCATTYVAVPVADRADDAVRIAEALVPTHDRVIVTAPGGLLAPLGGFTLADVAWALRAPVVVAADADAVNDVRLTLEVLERRHVPAAVVAVGPAGDLNDLPVTLGGELPADAADRPDFAERSREWLDPLLAERPEPAKRAVTGKRVAVAVLILVVAALQALYMITLFTDGEATIEPENRAVVGYAEARPARPVPPTPAAAPCVPARAGTVPLTPDAATTARVNAAWTRIEAGLAAKAPLTAASLRPGADPAHLRAMQALTGVQFPADLAASLLRHDGAQPRAGFEFPPFHRYLGLDEIYTEWLSSCRAIGGSRADGTWWHRLFVPFAAAGDGGSLLVDQRPGMGGRVGDFVPEEGTRFGNRPPSFLALLEAVATSLETGSPYRPAALPDGTLDWL</sequence>
<evidence type="ECO:0000256" key="1">
    <source>
        <dbReference type="SAM" id="Phobius"/>
    </source>
</evidence>
<evidence type="ECO:0000259" key="2">
    <source>
        <dbReference type="SMART" id="SM00860"/>
    </source>
</evidence>
<dbReference type="InterPro" id="IPR018958">
    <property type="entry name" value="Knr4/Smi1-like_dom"/>
</dbReference>
<evidence type="ECO:0000313" key="4">
    <source>
        <dbReference type="Proteomes" id="UP000635606"/>
    </source>
</evidence>
<dbReference type="Gene3D" id="3.40.50.300">
    <property type="entry name" value="P-loop containing nucleotide triphosphate hydrolases"/>
    <property type="match status" value="1"/>
</dbReference>